<proteinExistence type="inferred from homology"/>
<dbReference type="PANTHER" id="PTHR43806:SF66">
    <property type="entry name" value="SERIN ENDOPEPTIDASE"/>
    <property type="match status" value="1"/>
</dbReference>
<accession>A0AAD5VDK1</accession>
<dbReference type="PRINTS" id="PR00723">
    <property type="entry name" value="SUBTILISIN"/>
</dbReference>
<feature type="active site" description="Charge relay system" evidence="7 8">
    <location>
        <position position="534"/>
    </location>
</feature>
<dbReference type="PROSITE" id="PS00138">
    <property type="entry name" value="SUBTILASE_SER"/>
    <property type="match status" value="1"/>
</dbReference>
<evidence type="ECO:0000313" key="14">
    <source>
        <dbReference type="EMBL" id="KAJ3490975.1"/>
    </source>
</evidence>
<dbReference type="InterPro" id="IPR023827">
    <property type="entry name" value="Peptidase_S8_Asp-AS"/>
</dbReference>
<evidence type="ECO:0000256" key="7">
    <source>
        <dbReference type="PIRSR" id="PIRSR615500-1"/>
    </source>
</evidence>
<feature type="signal peptide" evidence="10">
    <location>
        <begin position="1"/>
        <end position="20"/>
    </location>
</feature>
<dbReference type="CDD" id="cd07489">
    <property type="entry name" value="Peptidases_S8_5"/>
    <property type="match status" value="1"/>
</dbReference>
<name>A0AAD5VDK1_9APHY</name>
<feature type="domain" description="Peptidase S8/S53" evidence="11">
    <location>
        <begin position="164"/>
        <end position="572"/>
    </location>
</feature>
<dbReference type="GO" id="GO:0005615">
    <property type="term" value="C:extracellular space"/>
    <property type="evidence" value="ECO:0007669"/>
    <property type="project" value="TreeGrafter"/>
</dbReference>
<evidence type="ECO:0000256" key="8">
    <source>
        <dbReference type="PROSITE-ProRule" id="PRU01240"/>
    </source>
</evidence>
<dbReference type="GO" id="GO:0006508">
    <property type="term" value="P:proteolysis"/>
    <property type="evidence" value="ECO:0007669"/>
    <property type="project" value="UniProtKB-KW"/>
</dbReference>
<evidence type="ECO:0000256" key="3">
    <source>
        <dbReference type="ARBA" id="ARBA00022670"/>
    </source>
</evidence>
<dbReference type="SUPFAM" id="SSF52743">
    <property type="entry name" value="Subtilisin-like"/>
    <property type="match status" value="1"/>
</dbReference>
<evidence type="ECO:0000256" key="1">
    <source>
        <dbReference type="ARBA" id="ARBA00011073"/>
    </source>
</evidence>
<protein>
    <recommendedName>
        <fullName evidence="16">Subtilisin-like protease</fullName>
    </recommendedName>
</protein>
<keyword evidence="3 8" id="KW-0645">Protease</keyword>
<dbReference type="InterPro" id="IPR023828">
    <property type="entry name" value="Peptidase_S8_Ser-AS"/>
</dbReference>
<keyword evidence="15" id="KW-1185">Reference proteome</keyword>
<feature type="domain" description="PA" evidence="12">
    <location>
        <begin position="388"/>
        <end position="450"/>
    </location>
</feature>
<evidence type="ECO:0000256" key="10">
    <source>
        <dbReference type="SAM" id="SignalP"/>
    </source>
</evidence>
<dbReference type="Proteomes" id="UP001212997">
    <property type="component" value="Unassembled WGS sequence"/>
</dbReference>
<gene>
    <name evidence="14" type="ORF">NLI96_g1032</name>
</gene>
<keyword evidence="2" id="KW-0964">Secreted</keyword>
<dbReference type="AlphaFoldDB" id="A0AAD5VDK1"/>
<dbReference type="PROSITE" id="PS00136">
    <property type="entry name" value="SUBTILASE_ASP"/>
    <property type="match status" value="1"/>
</dbReference>
<keyword evidence="5 8" id="KW-0378">Hydrolase</keyword>
<dbReference type="InterPro" id="IPR034187">
    <property type="entry name" value="Peptidases_S8_5"/>
</dbReference>
<evidence type="ECO:0000256" key="9">
    <source>
        <dbReference type="RuleBase" id="RU003355"/>
    </source>
</evidence>
<evidence type="ECO:0000313" key="15">
    <source>
        <dbReference type="Proteomes" id="UP001212997"/>
    </source>
</evidence>
<dbReference type="InterPro" id="IPR013783">
    <property type="entry name" value="Ig-like_fold"/>
</dbReference>
<dbReference type="Pfam" id="PF00082">
    <property type="entry name" value="Peptidase_S8"/>
    <property type="match status" value="1"/>
</dbReference>
<dbReference type="GO" id="GO:0016020">
    <property type="term" value="C:membrane"/>
    <property type="evidence" value="ECO:0007669"/>
    <property type="project" value="InterPro"/>
</dbReference>
<feature type="active site" description="Charge relay system" evidence="7 8">
    <location>
        <position position="223"/>
    </location>
</feature>
<feature type="active site" description="Charge relay system" evidence="7 8">
    <location>
        <position position="173"/>
    </location>
</feature>
<dbReference type="GO" id="GO:0004252">
    <property type="term" value="F:serine-type endopeptidase activity"/>
    <property type="evidence" value="ECO:0007669"/>
    <property type="project" value="UniProtKB-UniRule"/>
</dbReference>
<evidence type="ECO:0008006" key="16">
    <source>
        <dbReference type="Google" id="ProtNLM"/>
    </source>
</evidence>
<feature type="chain" id="PRO_5042053385" description="Subtilisin-like protease" evidence="10">
    <location>
        <begin position="21"/>
        <end position="905"/>
    </location>
</feature>
<sequence length="905" mass="95067">MRSLGWSLLANLVLVSSALGAVFTPGNWKNVESAPGNTVPNRYIVEVKTPSLIPGKRDLDPRAPHEELYSTLRGRDIGFRVNMEFNREGLFVGAVVTLSDPNDREVIADLPGVEAIRPVIRIPAPAPVDVHVVTGGHDPHIPPDTESTHIVTGVDKLHAQGVLGNGVKIGIIDTGIDYTHPSLGGAFGPGHKVIGGFDFVGDAYTGANTPIQDSDPLDQCNGHGTHVAGIIGADPGNMFNISGVAYKSSLSAYRVFGCSGSTTDDIIIAALLRGVSDGNDILTLSLGGTDGWTEGSASVVASRIAATGKIVTIAAGNDGAKGAWYTSSPGNAINAISVASTDNTVIALQNATVNGVQHDPITYFSTFPFVVPGPLPIYATNTNTSVVDDSCAPLPNNTPDLSPFLVVVRRGGCTFVQKLQNIADKGGKFFFIYDNGAGFAGINAGDFNATLIQAADGVFLVNQFAAGANITISFPQSGASTQFPDPDGGLISAFTSLGPSNDMFFKPAVAAPGGNILSTLPVPLGSFGVLSGTSMATPFMAGVSALLFEVKGKSEKVGLGARDLFETTAQKVPASHNNSDLLQSAAAQGAGLVDAFKAIHTDIIVSPGEFLLNDTAFFKKEHTFTVKNTGKKSRSFKVTHKPAGTMLTLQPGTPFPADQPVPLSTVSASVKLSMTTFTVEPGKSQKITAIFTPPSSSDVSPALLPVISGFIEITGTDKGASESFHVTYLGVAAKLRDANVVDMTDEFFGVNIPALGDSDGNFIFDARNFTFIAGDFPTLVLRLNFGTPLLRVDLVTPTVKLNSRDVVGRESLVLPDESDPQTYGKNKIVGNLLGFAFLPRNSDQDDGTGYEAFRIRNVFSNGTQVPNGNYRILLRALKVTGDPNKEEDFESWLSPIVGVDAPERN</sequence>
<dbReference type="EMBL" id="JANAWD010000019">
    <property type="protein sequence ID" value="KAJ3490975.1"/>
    <property type="molecule type" value="Genomic_DNA"/>
</dbReference>
<keyword evidence="4 10" id="KW-0732">Signal</keyword>
<dbReference type="Gene3D" id="2.60.40.10">
    <property type="entry name" value="Immunoglobulins"/>
    <property type="match status" value="1"/>
</dbReference>
<dbReference type="InterPro" id="IPR003137">
    <property type="entry name" value="PA_domain"/>
</dbReference>
<dbReference type="Gene3D" id="3.50.30.30">
    <property type="match status" value="1"/>
</dbReference>
<evidence type="ECO:0000259" key="13">
    <source>
        <dbReference type="Pfam" id="PF06280"/>
    </source>
</evidence>
<keyword evidence="6 8" id="KW-0720">Serine protease</keyword>
<evidence type="ECO:0000256" key="2">
    <source>
        <dbReference type="ARBA" id="ARBA00022512"/>
    </source>
</evidence>
<evidence type="ECO:0000259" key="11">
    <source>
        <dbReference type="Pfam" id="PF00082"/>
    </source>
</evidence>
<dbReference type="PANTHER" id="PTHR43806">
    <property type="entry name" value="PEPTIDASE S8"/>
    <property type="match status" value="1"/>
</dbReference>
<dbReference type="PROSITE" id="PS51892">
    <property type="entry name" value="SUBTILASE"/>
    <property type="match status" value="1"/>
</dbReference>
<reference evidence="14" key="1">
    <citation type="submission" date="2022-07" db="EMBL/GenBank/DDBJ databases">
        <title>Genome Sequence of Physisporinus lineatus.</title>
        <authorList>
            <person name="Buettner E."/>
        </authorList>
    </citation>
    <scope>NUCLEOTIDE SEQUENCE</scope>
    <source>
        <strain evidence="14">VT162</strain>
    </source>
</reference>
<organism evidence="14 15">
    <name type="scientific">Meripilus lineatus</name>
    <dbReference type="NCBI Taxonomy" id="2056292"/>
    <lineage>
        <taxon>Eukaryota</taxon>
        <taxon>Fungi</taxon>
        <taxon>Dikarya</taxon>
        <taxon>Basidiomycota</taxon>
        <taxon>Agaricomycotina</taxon>
        <taxon>Agaricomycetes</taxon>
        <taxon>Polyporales</taxon>
        <taxon>Meripilaceae</taxon>
        <taxon>Meripilus</taxon>
    </lineage>
</organism>
<dbReference type="InterPro" id="IPR036852">
    <property type="entry name" value="Peptidase_S8/S53_dom_sf"/>
</dbReference>
<dbReference type="PROSITE" id="PS00137">
    <property type="entry name" value="SUBTILASE_HIS"/>
    <property type="match status" value="1"/>
</dbReference>
<evidence type="ECO:0000256" key="6">
    <source>
        <dbReference type="ARBA" id="ARBA00022825"/>
    </source>
</evidence>
<dbReference type="InterPro" id="IPR015500">
    <property type="entry name" value="Peptidase_S8_subtilisin-rel"/>
</dbReference>
<evidence type="ECO:0000256" key="4">
    <source>
        <dbReference type="ARBA" id="ARBA00022729"/>
    </source>
</evidence>
<dbReference type="Pfam" id="PF06280">
    <property type="entry name" value="fn3_5"/>
    <property type="match status" value="1"/>
</dbReference>
<dbReference type="Pfam" id="PF02225">
    <property type="entry name" value="PA"/>
    <property type="match status" value="1"/>
</dbReference>
<evidence type="ECO:0000256" key="5">
    <source>
        <dbReference type="ARBA" id="ARBA00022801"/>
    </source>
</evidence>
<dbReference type="InterPro" id="IPR050131">
    <property type="entry name" value="Peptidase_S8_subtilisin-like"/>
</dbReference>
<keyword evidence="2" id="KW-0134">Cell wall</keyword>
<dbReference type="InterPro" id="IPR000209">
    <property type="entry name" value="Peptidase_S8/S53_dom"/>
</dbReference>
<comment type="similarity">
    <text evidence="1 8 9">Belongs to the peptidase S8 family.</text>
</comment>
<dbReference type="InterPro" id="IPR022398">
    <property type="entry name" value="Peptidase_S8_His-AS"/>
</dbReference>
<dbReference type="InterPro" id="IPR010435">
    <property type="entry name" value="C5a/SBT2-like_Fn3"/>
</dbReference>
<evidence type="ECO:0000259" key="12">
    <source>
        <dbReference type="Pfam" id="PF02225"/>
    </source>
</evidence>
<feature type="domain" description="C5a peptidase/Subtilisin-like protease SBT2-like Fn3-like" evidence="13">
    <location>
        <begin position="612"/>
        <end position="727"/>
    </location>
</feature>
<comment type="caution">
    <text evidence="14">The sequence shown here is derived from an EMBL/GenBank/DDBJ whole genome shotgun (WGS) entry which is preliminary data.</text>
</comment>
<dbReference type="CDD" id="cd02124">
    <property type="entry name" value="PA_PoS1_like"/>
    <property type="match status" value="1"/>
</dbReference>
<dbReference type="Gene3D" id="3.40.50.200">
    <property type="entry name" value="Peptidase S8/S53 domain"/>
    <property type="match status" value="1"/>
</dbReference>